<keyword evidence="7" id="KW-0238">DNA-binding</keyword>
<evidence type="ECO:0000256" key="4">
    <source>
        <dbReference type="SAM" id="MobiDB-lite"/>
    </source>
</evidence>
<protein>
    <submittedName>
        <fullName evidence="7">Curved DNA-binding protein CbpA</fullName>
    </submittedName>
</protein>
<evidence type="ECO:0000256" key="3">
    <source>
        <dbReference type="ARBA" id="ARBA00023186"/>
    </source>
</evidence>
<evidence type="ECO:0000256" key="2">
    <source>
        <dbReference type="ARBA" id="ARBA00022490"/>
    </source>
</evidence>
<dbReference type="CDD" id="cd06257">
    <property type="entry name" value="DnaJ"/>
    <property type="match status" value="1"/>
</dbReference>
<evidence type="ECO:0000259" key="6">
    <source>
        <dbReference type="PROSITE" id="PS50076"/>
    </source>
</evidence>
<evidence type="ECO:0000256" key="5">
    <source>
        <dbReference type="SAM" id="Phobius"/>
    </source>
</evidence>
<feature type="domain" description="J" evidence="6">
    <location>
        <begin position="3"/>
        <end position="68"/>
    </location>
</feature>
<dbReference type="InterPro" id="IPR001623">
    <property type="entry name" value="DnaJ_domain"/>
</dbReference>
<keyword evidence="2" id="KW-0963">Cytoplasm</keyword>
<dbReference type="Gene3D" id="1.10.287.110">
    <property type="entry name" value="DnaJ domain"/>
    <property type="match status" value="1"/>
</dbReference>
<dbReference type="RefSeq" id="WP_334478804.1">
    <property type="nucleotide sequence ID" value="NZ_JAZHRV010000001.1"/>
</dbReference>
<dbReference type="InterPro" id="IPR036869">
    <property type="entry name" value="J_dom_sf"/>
</dbReference>
<feature type="transmembrane region" description="Helical" evidence="5">
    <location>
        <begin position="94"/>
        <end position="113"/>
    </location>
</feature>
<comment type="caution">
    <text evidence="7">The sequence shown here is derived from an EMBL/GenBank/DDBJ whole genome shotgun (WGS) entry which is preliminary data.</text>
</comment>
<gene>
    <name evidence="7" type="ORF">V1286_001673</name>
</gene>
<dbReference type="Pfam" id="PF00226">
    <property type="entry name" value="DnaJ"/>
    <property type="match status" value="1"/>
</dbReference>
<dbReference type="PROSITE" id="PS50076">
    <property type="entry name" value="DNAJ_2"/>
    <property type="match status" value="1"/>
</dbReference>
<keyword evidence="8" id="KW-1185">Reference proteome</keyword>
<dbReference type="PROSITE" id="PS00636">
    <property type="entry name" value="DNAJ_1"/>
    <property type="match status" value="1"/>
</dbReference>
<name>A0ABU8B6J3_9BRAD</name>
<proteinExistence type="predicted"/>
<dbReference type="EMBL" id="JAZHRV010000001">
    <property type="protein sequence ID" value="MEH2554144.1"/>
    <property type="molecule type" value="Genomic_DNA"/>
</dbReference>
<dbReference type="PRINTS" id="PR00625">
    <property type="entry name" value="JDOMAIN"/>
</dbReference>
<evidence type="ECO:0000256" key="1">
    <source>
        <dbReference type="ARBA" id="ARBA00004496"/>
    </source>
</evidence>
<dbReference type="SUPFAM" id="SSF46565">
    <property type="entry name" value="Chaperone J-domain"/>
    <property type="match status" value="1"/>
</dbReference>
<dbReference type="InterPro" id="IPR052094">
    <property type="entry name" value="Pre-mRNA-splicing_ERAD"/>
</dbReference>
<keyword evidence="3" id="KW-0143">Chaperone</keyword>
<dbReference type="PANTHER" id="PTHR44313">
    <property type="entry name" value="DNAJ HOMOLOG SUBFAMILY C MEMBER 17"/>
    <property type="match status" value="1"/>
</dbReference>
<dbReference type="SMART" id="SM00271">
    <property type="entry name" value="DnaJ"/>
    <property type="match status" value="1"/>
</dbReference>
<dbReference type="Proteomes" id="UP001364224">
    <property type="component" value="Unassembled WGS sequence"/>
</dbReference>
<feature type="region of interest" description="Disordered" evidence="4">
    <location>
        <begin position="252"/>
        <end position="275"/>
    </location>
</feature>
<accession>A0ABU8B6J3</accession>
<comment type="subcellular location">
    <subcellularLocation>
        <location evidence="1">Cytoplasm</location>
    </subcellularLocation>
</comment>
<reference evidence="7 8" key="1">
    <citation type="submission" date="2024-02" db="EMBL/GenBank/DDBJ databases">
        <title>Adaptive strategies in a cosmopolitan and abundant soil bacterium.</title>
        <authorList>
            <person name="Carini P."/>
        </authorList>
    </citation>
    <scope>NUCLEOTIDE SEQUENCE [LARGE SCALE GENOMIC DNA]</scope>
    <source>
        <strain evidence="7 8">AZCC 1608</strain>
    </source>
</reference>
<keyword evidence="5" id="KW-0812">Transmembrane</keyword>
<organism evidence="7 8">
    <name type="scientific">Bradyrhizobium algeriense</name>
    <dbReference type="NCBI Taxonomy" id="634784"/>
    <lineage>
        <taxon>Bacteria</taxon>
        <taxon>Pseudomonadati</taxon>
        <taxon>Pseudomonadota</taxon>
        <taxon>Alphaproteobacteria</taxon>
        <taxon>Hyphomicrobiales</taxon>
        <taxon>Nitrobacteraceae</taxon>
        <taxon>Bradyrhizobium</taxon>
    </lineage>
</organism>
<dbReference type="PANTHER" id="PTHR44313:SF1">
    <property type="entry name" value="DNAJ HOMOLOG SUBFAMILY C MEMBER 17"/>
    <property type="match status" value="1"/>
</dbReference>
<evidence type="ECO:0000313" key="7">
    <source>
        <dbReference type="EMBL" id="MEH2554144.1"/>
    </source>
</evidence>
<sequence length="275" mass="29307">MRTLYDLLGALPSDDAEGLRTAFRKAAKATHPDINPDNPDAALRFRELVRAYDILTDAEQRETYDELLAIALQPPATKAVQTYETVRKVASNTMAATVISAVLVGGYVLFGLFSTPPGAAEITTDRTIGEAQVVAALHPDVTASDEPPVQREGDVSTVGAIGTSAVAPAAKEANVTAIGRFEQVPGFVSYNLAIQYYPRFATANFDRGIVLYRVGDFDPFAAIAPPKPATDLRRAKIAMPATATPAPRKPLMIVPPIASPAPPERRMPITAALTP</sequence>
<keyword evidence="5" id="KW-1133">Transmembrane helix</keyword>
<dbReference type="GO" id="GO:0003677">
    <property type="term" value="F:DNA binding"/>
    <property type="evidence" value="ECO:0007669"/>
    <property type="project" value="UniProtKB-KW"/>
</dbReference>
<keyword evidence="5" id="KW-0472">Membrane</keyword>
<dbReference type="InterPro" id="IPR018253">
    <property type="entry name" value="DnaJ_domain_CS"/>
</dbReference>
<evidence type="ECO:0000313" key="8">
    <source>
        <dbReference type="Proteomes" id="UP001364224"/>
    </source>
</evidence>